<dbReference type="Pfam" id="PF21999">
    <property type="entry name" value="IMS_HHH_1"/>
    <property type="match status" value="1"/>
</dbReference>
<dbReference type="InterPro" id="IPR001126">
    <property type="entry name" value="UmuC"/>
</dbReference>
<keyword evidence="7 15" id="KW-0235">DNA replication</keyword>
<proteinExistence type="inferred from homology"/>
<keyword evidence="11 15" id="KW-0239">DNA-directed DNA polymerase</keyword>
<comment type="function">
    <text evidence="15">Poorly processive, error-prone DNA polymerase involved in untargeted mutagenesis. Copies undamaged DNA at stalled replication forks, which arise in vivo from mismatched or misaligned primer ends. These misaligned primers can be extended by PolIV. Exhibits no 3'-5' exonuclease (proofreading) activity. May be involved in translesional synthesis, in conjunction with the beta clamp from PolIII.</text>
</comment>
<comment type="cofactor">
    <cofactor evidence="15">
        <name>Mg(2+)</name>
        <dbReference type="ChEBI" id="CHEBI:18420"/>
    </cofactor>
    <text evidence="15">Binds 2 magnesium ions per subunit.</text>
</comment>
<dbReference type="GO" id="GO:0000287">
    <property type="term" value="F:magnesium ion binding"/>
    <property type="evidence" value="ECO:0007669"/>
    <property type="project" value="UniProtKB-UniRule"/>
</dbReference>
<dbReference type="InterPro" id="IPR043128">
    <property type="entry name" value="Rev_trsase/Diguanyl_cyclase"/>
</dbReference>
<dbReference type="PANTHER" id="PTHR11076:SF33">
    <property type="entry name" value="DNA POLYMERASE KAPPA"/>
    <property type="match status" value="1"/>
</dbReference>
<evidence type="ECO:0000313" key="18">
    <source>
        <dbReference type="EMBL" id="TMQ48692.1"/>
    </source>
</evidence>
<evidence type="ECO:0000256" key="5">
    <source>
        <dbReference type="ARBA" id="ARBA00022679"/>
    </source>
</evidence>
<feature type="compositionally biased region" description="Low complexity" evidence="16">
    <location>
        <begin position="25"/>
        <end position="43"/>
    </location>
</feature>
<dbReference type="InterPro" id="IPR050116">
    <property type="entry name" value="DNA_polymerase-Y"/>
</dbReference>
<dbReference type="GO" id="GO:0009432">
    <property type="term" value="P:SOS response"/>
    <property type="evidence" value="ECO:0007669"/>
    <property type="project" value="TreeGrafter"/>
</dbReference>
<comment type="subunit">
    <text evidence="15">Monomer.</text>
</comment>
<protein>
    <recommendedName>
        <fullName evidence="15">DNA polymerase IV</fullName>
        <shortName evidence="15">Pol IV</shortName>
        <ecNumber evidence="15">2.7.7.7</ecNumber>
    </recommendedName>
</protein>
<dbReference type="InterPro" id="IPR043502">
    <property type="entry name" value="DNA/RNA_pol_sf"/>
</dbReference>
<dbReference type="InterPro" id="IPR036775">
    <property type="entry name" value="DNA_pol_Y-fam_lit_finger_sf"/>
</dbReference>
<keyword evidence="9 15" id="KW-0227">DNA damage</keyword>
<dbReference type="Gene3D" id="3.30.1490.100">
    <property type="entry name" value="DNA polymerase, Y-family, little finger domain"/>
    <property type="match status" value="1"/>
</dbReference>
<evidence type="ECO:0000256" key="14">
    <source>
        <dbReference type="ARBA" id="ARBA00049244"/>
    </source>
</evidence>
<feature type="binding site" evidence="15">
    <location>
        <position position="114"/>
    </location>
    <ligand>
        <name>Mg(2+)</name>
        <dbReference type="ChEBI" id="CHEBI:18420"/>
    </ligand>
</feature>
<evidence type="ECO:0000256" key="12">
    <source>
        <dbReference type="ARBA" id="ARBA00023125"/>
    </source>
</evidence>
<keyword evidence="4 15" id="KW-0963">Cytoplasm</keyword>
<evidence type="ECO:0000256" key="1">
    <source>
        <dbReference type="ARBA" id="ARBA00004496"/>
    </source>
</evidence>
<dbReference type="Gene3D" id="3.40.1170.60">
    <property type="match status" value="1"/>
</dbReference>
<keyword evidence="5 15" id="KW-0808">Transferase</keyword>
<comment type="catalytic activity">
    <reaction evidence="14 15">
        <text>DNA(n) + a 2'-deoxyribonucleoside 5'-triphosphate = DNA(n+1) + diphosphate</text>
        <dbReference type="Rhea" id="RHEA:22508"/>
        <dbReference type="Rhea" id="RHEA-COMP:17339"/>
        <dbReference type="Rhea" id="RHEA-COMP:17340"/>
        <dbReference type="ChEBI" id="CHEBI:33019"/>
        <dbReference type="ChEBI" id="CHEBI:61560"/>
        <dbReference type="ChEBI" id="CHEBI:173112"/>
        <dbReference type="EC" id="2.7.7.7"/>
    </reaction>
</comment>
<dbReference type="GO" id="GO:0005829">
    <property type="term" value="C:cytosol"/>
    <property type="evidence" value="ECO:0007669"/>
    <property type="project" value="TreeGrafter"/>
</dbReference>
<keyword evidence="6 15" id="KW-0548">Nucleotidyltransferase</keyword>
<keyword evidence="13 15" id="KW-0234">DNA repair</keyword>
<keyword evidence="8 15" id="KW-0479">Metal-binding</keyword>
<evidence type="ECO:0000256" key="4">
    <source>
        <dbReference type="ARBA" id="ARBA00022490"/>
    </source>
</evidence>
<evidence type="ECO:0000256" key="10">
    <source>
        <dbReference type="ARBA" id="ARBA00022842"/>
    </source>
</evidence>
<dbReference type="EC" id="2.7.7.7" evidence="15"/>
<dbReference type="PROSITE" id="PS50173">
    <property type="entry name" value="UMUC"/>
    <property type="match status" value="1"/>
</dbReference>
<dbReference type="HAMAP" id="MF_01113">
    <property type="entry name" value="DNApol_IV"/>
    <property type="match status" value="1"/>
</dbReference>
<dbReference type="Pfam" id="PF11799">
    <property type="entry name" value="IMS_C"/>
    <property type="match status" value="1"/>
</dbReference>
<feature type="site" description="Substrate discrimination" evidence="15">
    <location>
        <position position="119"/>
    </location>
</feature>
<keyword evidence="3 15" id="KW-0515">Mutator protein</keyword>
<evidence type="ECO:0000256" key="2">
    <source>
        <dbReference type="ARBA" id="ARBA00010945"/>
    </source>
</evidence>
<comment type="subcellular location">
    <subcellularLocation>
        <location evidence="1 15">Cytoplasm</location>
    </subcellularLocation>
</comment>
<evidence type="ECO:0000256" key="6">
    <source>
        <dbReference type="ARBA" id="ARBA00022695"/>
    </source>
</evidence>
<evidence type="ECO:0000256" key="7">
    <source>
        <dbReference type="ARBA" id="ARBA00022705"/>
    </source>
</evidence>
<feature type="region of interest" description="Disordered" evidence="16">
    <location>
        <begin position="23"/>
        <end position="45"/>
    </location>
</feature>
<evidence type="ECO:0000256" key="16">
    <source>
        <dbReference type="SAM" id="MobiDB-lite"/>
    </source>
</evidence>
<dbReference type="Gene3D" id="1.10.150.20">
    <property type="entry name" value="5' to 3' exonuclease, C-terminal subdomain"/>
    <property type="match status" value="1"/>
</dbReference>
<comment type="caution">
    <text evidence="18">The sequence shown here is derived from an EMBL/GenBank/DDBJ whole genome shotgun (WGS) entry which is preliminary data.</text>
</comment>
<evidence type="ECO:0000256" key="13">
    <source>
        <dbReference type="ARBA" id="ARBA00023204"/>
    </source>
</evidence>
<evidence type="ECO:0000256" key="8">
    <source>
        <dbReference type="ARBA" id="ARBA00022723"/>
    </source>
</evidence>
<dbReference type="InterPro" id="IPR017961">
    <property type="entry name" value="DNA_pol_Y-fam_little_finger"/>
</dbReference>
<evidence type="ECO:0000313" key="19">
    <source>
        <dbReference type="Proteomes" id="UP000320184"/>
    </source>
</evidence>
<dbReference type="Pfam" id="PF00817">
    <property type="entry name" value="IMS"/>
    <property type="match status" value="1"/>
</dbReference>
<dbReference type="Gene3D" id="3.30.70.270">
    <property type="match status" value="1"/>
</dbReference>
<keyword evidence="10 15" id="KW-0460">Magnesium</keyword>
<dbReference type="GO" id="GO:0006261">
    <property type="term" value="P:DNA-templated DNA replication"/>
    <property type="evidence" value="ECO:0007669"/>
    <property type="project" value="UniProtKB-UniRule"/>
</dbReference>
<dbReference type="EMBL" id="VBOT01000135">
    <property type="protein sequence ID" value="TMQ48692.1"/>
    <property type="molecule type" value="Genomic_DNA"/>
</dbReference>
<dbReference type="InterPro" id="IPR022880">
    <property type="entry name" value="DNApol_IV"/>
</dbReference>
<evidence type="ECO:0000256" key="3">
    <source>
        <dbReference type="ARBA" id="ARBA00022457"/>
    </source>
</evidence>
<dbReference type="InterPro" id="IPR053848">
    <property type="entry name" value="IMS_HHH_1"/>
</dbReference>
<evidence type="ECO:0000256" key="9">
    <source>
        <dbReference type="ARBA" id="ARBA00022763"/>
    </source>
</evidence>
<gene>
    <name evidence="15" type="primary">dinB</name>
    <name evidence="18" type="ORF">E6K73_11370</name>
</gene>
<accession>A0A538SBD5</accession>
<dbReference type="GO" id="GO:0006281">
    <property type="term" value="P:DNA repair"/>
    <property type="evidence" value="ECO:0007669"/>
    <property type="project" value="UniProtKB-UniRule"/>
</dbReference>
<evidence type="ECO:0000259" key="17">
    <source>
        <dbReference type="PROSITE" id="PS50173"/>
    </source>
</evidence>
<feature type="binding site" evidence="15">
    <location>
        <position position="203"/>
    </location>
    <ligand>
        <name>Mg(2+)</name>
        <dbReference type="ChEBI" id="CHEBI:18420"/>
    </ligand>
</feature>
<dbReference type="CDD" id="cd03586">
    <property type="entry name" value="PolY_Pol_IV_kappa"/>
    <property type="match status" value="1"/>
</dbReference>
<comment type="similarity">
    <text evidence="2 15">Belongs to the DNA polymerase type-Y family.</text>
</comment>
<sequence>MSHPMLHAARDAVLQPPAVPPETWQATAAAPGGAQSAPRPSAANRTAPVQTEGCAAVEASLTAEGVVAGAGIAGIAGAAGPARRGPPDPLAADGSRAALPGIDAPERRTVLHVDIDAFFAAIEQRRDPRLQGRPVIVGAGVIASCSYEARAFGLRAGMPLSEARRLCPQAVILDGHAQVYRCFAEEIFARCRAIAPEVEAYLDEAYCDLSGTERLHGGLIEKVRELKLGILEATGLSVTCGIGPNRMLAKLIGKTVKPDGLARIGAAEADAFLRDRPIEQLAGVGHAHAKTLRSMNLRTIGELRALSAEVLVALFGANGRLLYERCCGRDTATVDEREIPRSISRETSFHRDTADPAEIDGMLEYLVGRACRTARELGIKPRTVAVRLRYSDGEGCERARGLGQPSDADPVVLALALDLLRRQFTRRVALHHLGVTLSSFVRCEGEQGALFDEPEAGRRAALFRAFDGVRRAYGHGVLVSGRALQLRGRLEEDRHGFVLRTPSLTK</sequence>
<dbReference type="SUPFAM" id="SSF100879">
    <property type="entry name" value="Lesion bypass DNA polymerase (Y-family), little finger domain"/>
    <property type="match status" value="1"/>
</dbReference>
<reference evidence="18 19" key="1">
    <citation type="journal article" date="2019" name="Nat. Microbiol.">
        <title>Mediterranean grassland soil C-N compound turnover is dependent on rainfall and depth, and is mediated by genomically divergent microorganisms.</title>
        <authorList>
            <person name="Diamond S."/>
            <person name="Andeer P.F."/>
            <person name="Li Z."/>
            <person name="Crits-Christoph A."/>
            <person name="Burstein D."/>
            <person name="Anantharaman K."/>
            <person name="Lane K.R."/>
            <person name="Thomas B.C."/>
            <person name="Pan C."/>
            <person name="Northen T.R."/>
            <person name="Banfield J.F."/>
        </authorList>
    </citation>
    <scope>NUCLEOTIDE SEQUENCE [LARGE SCALE GENOMIC DNA]</scope>
    <source>
        <strain evidence="18">WS_3</strain>
    </source>
</reference>
<feature type="active site" evidence="15">
    <location>
        <position position="204"/>
    </location>
</feature>
<dbReference type="Proteomes" id="UP000320184">
    <property type="component" value="Unassembled WGS sequence"/>
</dbReference>
<dbReference type="GO" id="GO:0003684">
    <property type="term" value="F:damaged DNA binding"/>
    <property type="evidence" value="ECO:0007669"/>
    <property type="project" value="InterPro"/>
</dbReference>
<dbReference type="AlphaFoldDB" id="A0A538SBD5"/>
<keyword evidence="12 15" id="KW-0238">DNA-binding</keyword>
<evidence type="ECO:0000256" key="15">
    <source>
        <dbReference type="HAMAP-Rule" id="MF_01113"/>
    </source>
</evidence>
<dbReference type="GO" id="GO:0003887">
    <property type="term" value="F:DNA-directed DNA polymerase activity"/>
    <property type="evidence" value="ECO:0007669"/>
    <property type="project" value="UniProtKB-UniRule"/>
</dbReference>
<dbReference type="SUPFAM" id="SSF56672">
    <property type="entry name" value="DNA/RNA polymerases"/>
    <property type="match status" value="1"/>
</dbReference>
<evidence type="ECO:0000256" key="11">
    <source>
        <dbReference type="ARBA" id="ARBA00022932"/>
    </source>
</evidence>
<dbReference type="GO" id="GO:0042276">
    <property type="term" value="P:error-prone translesion synthesis"/>
    <property type="evidence" value="ECO:0007669"/>
    <property type="project" value="TreeGrafter"/>
</dbReference>
<name>A0A538SBD5_UNCEI</name>
<dbReference type="PANTHER" id="PTHR11076">
    <property type="entry name" value="DNA REPAIR POLYMERASE UMUC / TRANSFERASE FAMILY MEMBER"/>
    <property type="match status" value="1"/>
</dbReference>
<feature type="domain" description="UmuC" evidence="17">
    <location>
        <begin position="110"/>
        <end position="285"/>
    </location>
</feature>
<organism evidence="18 19">
    <name type="scientific">Eiseniibacteriota bacterium</name>
    <dbReference type="NCBI Taxonomy" id="2212470"/>
    <lineage>
        <taxon>Bacteria</taxon>
        <taxon>Candidatus Eiseniibacteriota</taxon>
    </lineage>
</organism>